<dbReference type="PROSITE" id="PS01232">
    <property type="entry name" value="PNP_UDP_1"/>
    <property type="match status" value="1"/>
</dbReference>
<gene>
    <name evidence="5" type="primary">deoD_6</name>
    <name evidence="5" type="ORF">SDC9_44651</name>
</gene>
<sequence>MSIHIVADTKSIAPTVLLPGDPLRARHIAQTYLTDVTQYNEIRGMFGYTGYWQGNRVSVQGTGMGMPSFSIYANELIDSYGAKRLVRVGTCGTMSEKLKLKDILIAQAADCDSAMNTSRFGSYQYAPTASFELLHRAYEHAKAAGIGFAVGNVFTSDQFYDMHGDQKKQIAQSVGTMAIDMETCELYTLAHLKGVEALTLLTVSDSLLTGEQVNPKERQSTFNAMVDIALLTLFS</sequence>
<accession>A0A644W4K3</accession>
<dbReference type="EMBL" id="VSSQ01000609">
    <property type="protein sequence ID" value="MPL98446.1"/>
    <property type="molecule type" value="Genomic_DNA"/>
</dbReference>
<dbReference type="InterPro" id="IPR018016">
    <property type="entry name" value="Nucleoside_phosphorylase_CS"/>
</dbReference>
<dbReference type="GO" id="GO:0006152">
    <property type="term" value="P:purine nucleoside catabolic process"/>
    <property type="evidence" value="ECO:0007669"/>
    <property type="project" value="TreeGrafter"/>
</dbReference>
<evidence type="ECO:0000256" key="3">
    <source>
        <dbReference type="ARBA" id="ARBA00022679"/>
    </source>
</evidence>
<proteinExistence type="inferred from homology"/>
<keyword evidence="2 5" id="KW-0328">Glycosyltransferase</keyword>
<dbReference type="EC" id="2.4.2.1" evidence="5"/>
<dbReference type="InterPro" id="IPR035994">
    <property type="entry name" value="Nucleoside_phosphorylase_sf"/>
</dbReference>
<name>A0A644W4K3_9ZZZZ</name>
<dbReference type="PANTHER" id="PTHR43691:SF11">
    <property type="entry name" value="FI09636P-RELATED"/>
    <property type="match status" value="1"/>
</dbReference>
<evidence type="ECO:0000256" key="1">
    <source>
        <dbReference type="ARBA" id="ARBA00010456"/>
    </source>
</evidence>
<dbReference type="GO" id="GO:0005829">
    <property type="term" value="C:cytosol"/>
    <property type="evidence" value="ECO:0007669"/>
    <property type="project" value="TreeGrafter"/>
</dbReference>
<keyword evidence="3 5" id="KW-0808">Transferase</keyword>
<evidence type="ECO:0000256" key="2">
    <source>
        <dbReference type="ARBA" id="ARBA00022676"/>
    </source>
</evidence>
<evidence type="ECO:0000313" key="5">
    <source>
        <dbReference type="EMBL" id="MPL98446.1"/>
    </source>
</evidence>
<dbReference type="AlphaFoldDB" id="A0A644W4K3"/>
<reference evidence="5" key="1">
    <citation type="submission" date="2019-08" db="EMBL/GenBank/DDBJ databases">
        <authorList>
            <person name="Kucharzyk K."/>
            <person name="Murdoch R.W."/>
            <person name="Higgins S."/>
            <person name="Loffler F."/>
        </authorList>
    </citation>
    <scope>NUCLEOTIDE SEQUENCE</scope>
</reference>
<dbReference type="Pfam" id="PF01048">
    <property type="entry name" value="PNP_UDP_1"/>
    <property type="match status" value="1"/>
</dbReference>
<dbReference type="NCBIfam" id="NF004489">
    <property type="entry name" value="PRK05819.1"/>
    <property type="match status" value="1"/>
</dbReference>
<protein>
    <submittedName>
        <fullName evidence="5">Purine nucleoside phosphorylase DeoD-type</fullName>
        <ecNumber evidence="5">2.4.2.1</ecNumber>
    </submittedName>
</protein>
<dbReference type="HAMAP" id="MF_01627">
    <property type="entry name" value="Pur_nucleosid_phosp"/>
    <property type="match status" value="1"/>
</dbReference>
<organism evidence="5">
    <name type="scientific">bioreactor metagenome</name>
    <dbReference type="NCBI Taxonomy" id="1076179"/>
    <lineage>
        <taxon>unclassified sequences</taxon>
        <taxon>metagenomes</taxon>
        <taxon>ecological metagenomes</taxon>
    </lineage>
</organism>
<dbReference type="Gene3D" id="3.40.50.1580">
    <property type="entry name" value="Nucleoside phosphorylase domain"/>
    <property type="match status" value="1"/>
</dbReference>
<dbReference type="CDD" id="cd09006">
    <property type="entry name" value="PNP_EcPNPI-like"/>
    <property type="match status" value="1"/>
</dbReference>
<dbReference type="InterPro" id="IPR004402">
    <property type="entry name" value="DeoD-type"/>
</dbReference>
<dbReference type="GO" id="GO:0004731">
    <property type="term" value="F:purine-nucleoside phosphorylase activity"/>
    <property type="evidence" value="ECO:0007669"/>
    <property type="project" value="UniProtKB-EC"/>
</dbReference>
<evidence type="ECO:0000259" key="4">
    <source>
        <dbReference type="Pfam" id="PF01048"/>
    </source>
</evidence>
<dbReference type="PANTHER" id="PTHR43691">
    <property type="entry name" value="URIDINE PHOSPHORYLASE"/>
    <property type="match status" value="1"/>
</dbReference>
<dbReference type="SUPFAM" id="SSF53167">
    <property type="entry name" value="Purine and uridine phosphorylases"/>
    <property type="match status" value="1"/>
</dbReference>
<comment type="caution">
    <text evidence="5">The sequence shown here is derived from an EMBL/GenBank/DDBJ whole genome shotgun (WGS) entry which is preliminary data.</text>
</comment>
<comment type="similarity">
    <text evidence="1">Belongs to the PNP/UDP phosphorylase family.</text>
</comment>
<dbReference type="NCBIfam" id="TIGR00107">
    <property type="entry name" value="deoD"/>
    <property type="match status" value="1"/>
</dbReference>
<dbReference type="InterPro" id="IPR000845">
    <property type="entry name" value="Nucleoside_phosphorylase_d"/>
</dbReference>
<feature type="domain" description="Nucleoside phosphorylase" evidence="4">
    <location>
        <begin position="16"/>
        <end position="220"/>
    </location>
</feature>